<sequence>MTVSNAELLARAFAGFRDGDLTALQALLHPDCELVVPDSIPYGGNFRGAEEVYGWFARQLWRWFDEFSSTPTGFIDAGDQIVVPVHVAARAKNGTAVEVDNVWIYEFAESKLVRGTVYADTARLRDAVEGVVPD</sequence>
<keyword evidence="2" id="KW-0413">Isomerase</keyword>
<reference evidence="2 3" key="1">
    <citation type="submission" date="2018-07" db="EMBL/GenBank/DDBJ databases">
        <title>Genomic Encyclopedia of Type Strains, Phase IV (KMG-IV): sequencing the most valuable type-strain genomes for metagenomic binning, comparative biology and taxonomic classification.</title>
        <authorList>
            <person name="Goeker M."/>
        </authorList>
    </citation>
    <scope>NUCLEOTIDE SEQUENCE [LARGE SCALE GENOMIC DNA]</scope>
    <source>
        <strain evidence="2 3">DSM 44952</strain>
    </source>
</reference>
<dbReference type="Pfam" id="PF12680">
    <property type="entry name" value="SnoaL_2"/>
    <property type="match status" value="1"/>
</dbReference>
<protein>
    <submittedName>
        <fullName evidence="2">Ketosteroid isomerase-like protein</fullName>
    </submittedName>
</protein>
<name>A0A370H3A1_9NOCA</name>
<evidence type="ECO:0000259" key="1">
    <source>
        <dbReference type="Pfam" id="PF12680"/>
    </source>
</evidence>
<dbReference type="Proteomes" id="UP000255355">
    <property type="component" value="Unassembled WGS sequence"/>
</dbReference>
<dbReference type="STRING" id="1210089.GCA_001613165_02621"/>
<dbReference type="SUPFAM" id="SSF54427">
    <property type="entry name" value="NTF2-like"/>
    <property type="match status" value="1"/>
</dbReference>
<proteinExistence type="predicted"/>
<dbReference type="EMBL" id="QQAZ01000005">
    <property type="protein sequence ID" value="RDI50686.1"/>
    <property type="molecule type" value="Genomic_DNA"/>
</dbReference>
<dbReference type="AlphaFoldDB" id="A0A370H3A1"/>
<comment type="caution">
    <text evidence="2">The sequence shown here is derived from an EMBL/GenBank/DDBJ whole genome shotgun (WGS) entry which is preliminary data.</text>
</comment>
<dbReference type="RefSeq" id="WP_068018777.1">
    <property type="nucleotide sequence ID" value="NZ_QQAZ01000005.1"/>
</dbReference>
<dbReference type="Gene3D" id="3.10.450.50">
    <property type="match status" value="1"/>
</dbReference>
<organism evidence="2 3">
    <name type="scientific">Nocardia mexicana</name>
    <dbReference type="NCBI Taxonomy" id="279262"/>
    <lineage>
        <taxon>Bacteria</taxon>
        <taxon>Bacillati</taxon>
        <taxon>Actinomycetota</taxon>
        <taxon>Actinomycetes</taxon>
        <taxon>Mycobacteriales</taxon>
        <taxon>Nocardiaceae</taxon>
        <taxon>Nocardia</taxon>
    </lineage>
</organism>
<dbReference type="GO" id="GO:0016853">
    <property type="term" value="F:isomerase activity"/>
    <property type="evidence" value="ECO:0007669"/>
    <property type="project" value="UniProtKB-KW"/>
</dbReference>
<gene>
    <name evidence="2" type="ORF">DFR68_105163</name>
</gene>
<dbReference type="InterPro" id="IPR037401">
    <property type="entry name" value="SnoaL-like"/>
</dbReference>
<evidence type="ECO:0000313" key="3">
    <source>
        <dbReference type="Proteomes" id="UP000255355"/>
    </source>
</evidence>
<dbReference type="InterPro" id="IPR032710">
    <property type="entry name" value="NTF2-like_dom_sf"/>
</dbReference>
<accession>A0A370H3A1</accession>
<evidence type="ECO:0000313" key="2">
    <source>
        <dbReference type="EMBL" id="RDI50686.1"/>
    </source>
</evidence>
<dbReference type="PANTHER" id="PTHR41252:SF1">
    <property type="entry name" value="BLR2505 PROTEIN"/>
    <property type="match status" value="1"/>
</dbReference>
<dbReference type="OrthoDB" id="8451859at2"/>
<dbReference type="PANTHER" id="PTHR41252">
    <property type="entry name" value="BLR2505 PROTEIN"/>
    <property type="match status" value="1"/>
</dbReference>
<feature type="domain" description="SnoaL-like" evidence="1">
    <location>
        <begin position="10"/>
        <end position="114"/>
    </location>
</feature>
<keyword evidence="3" id="KW-1185">Reference proteome</keyword>